<evidence type="ECO:0000313" key="2">
    <source>
        <dbReference type="Proteomes" id="UP000254101"/>
    </source>
</evidence>
<evidence type="ECO:0000313" key="1">
    <source>
        <dbReference type="EMBL" id="RDS75985.1"/>
    </source>
</evidence>
<proteinExistence type="predicted"/>
<organism evidence="1 2">
    <name type="scientific">Alteriqipengyuania lutimaris</name>
    <dbReference type="NCBI Taxonomy" id="1538146"/>
    <lineage>
        <taxon>Bacteria</taxon>
        <taxon>Pseudomonadati</taxon>
        <taxon>Pseudomonadota</taxon>
        <taxon>Alphaproteobacteria</taxon>
        <taxon>Sphingomonadales</taxon>
        <taxon>Erythrobacteraceae</taxon>
        <taxon>Alteriqipengyuania</taxon>
    </lineage>
</organism>
<accession>A0A395LH80</accession>
<dbReference type="AlphaFoldDB" id="A0A395LH80"/>
<reference evidence="1 2" key="1">
    <citation type="submission" date="2018-07" db="EMBL/GenBank/DDBJ databases">
        <title>Erythrobacter nanhaiensis sp. nov., a novel member of the genus Erythrobacter isolated from the South China Sea.</title>
        <authorList>
            <person name="Chen X."/>
            <person name="Liu J."/>
        </authorList>
    </citation>
    <scope>NUCLEOTIDE SEQUENCE [LARGE SCALE GENOMIC DNA]</scope>
    <source>
        <strain evidence="1 2">S-5</strain>
    </source>
</reference>
<keyword evidence="2" id="KW-1185">Reference proteome</keyword>
<dbReference type="EMBL" id="QRBB01000002">
    <property type="protein sequence ID" value="RDS75985.1"/>
    <property type="molecule type" value="Genomic_DNA"/>
</dbReference>
<name>A0A395LH80_9SPHN</name>
<gene>
    <name evidence="1" type="ORF">DL238_15045</name>
</gene>
<dbReference type="Proteomes" id="UP000254101">
    <property type="component" value="Unassembled WGS sequence"/>
</dbReference>
<comment type="caution">
    <text evidence="1">The sequence shown here is derived from an EMBL/GenBank/DDBJ whole genome shotgun (WGS) entry which is preliminary data.</text>
</comment>
<sequence length="80" mass="9012">MTAPSKTIARAAERYRQRLAKGDFIVRDSAGQMFWQNTGRPAAARTVRFMLDSNQLFERDTDIFGDFAHGQTIGKELCDG</sequence>
<protein>
    <submittedName>
        <fullName evidence="1">Uncharacterized protein</fullName>
    </submittedName>
</protein>